<sequence length="73" mass="8325">MPFNTGHGELRGDRGDGRGGRHNEVFSLFMNDHIKKLHGGSCCQKSRSWRIGLGNYGIDIFMVVMIFIWKVDQ</sequence>
<proteinExistence type="predicted"/>
<dbReference type="Proteomes" id="UP000266861">
    <property type="component" value="Unassembled WGS sequence"/>
</dbReference>
<organism evidence="2 3">
    <name type="scientific">Diversispora epigaea</name>
    <dbReference type="NCBI Taxonomy" id="1348612"/>
    <lineage>
        <taxon>Eukaryota</taxon>
        <taxon>Fungi</taxon>
        <taxon>Fungi incertae sedis</taxon>
        <taxon>Mucoromycota</taxon>
        <taxon>Glomeromycotina</taxon>
        <taxon>Glomeromycetes</taxon>
        <taxon>Diversisporales</taxon>
        <taxon>Diversisporaceae</taxon>
        <taxon>Diversispora</taxon>
    </lineage>
</organism>
<keyword evidence="1" id="KW-1133">Transmembrane helix</keyword>
<dbReference type="AlphaFoldDB" id="A0A397JM13"/>
<dbReference type="EMBL" id="PQFF01000019">
    <property type="protein sequence ID" value="RHZ88657.1"/>
    <property type="molecule type" value="Genomic_DNA"/>
</dbReference>
<evidence type="ECO:0000313" key="2">
    <source>
        <dbReference type="EMBL" id="RHZ88657.1"/>
    </source>
</evidence>
<evidence type="ECO:0000313" key="3">
    <source>
        <dbReference type="Proteomes" id="UP000266861"/>
    </source>
</evidence>
<gene>
    <name evidence="2" type="ORF">Glove_21g321</name>
</gene>
<keyword evidence="1" id="KW-0812">Transmembrane</keyword>
<keyword evidence="3" id="KW-1185">Reference proteome</keyword>
<evidence type="ECO:0000256" key="1">
    <source>
        <dbReference type="SAM" id="Phobius"/>
    </source>
</evidence>
<comment type="caution">
    <text evidence="2">The sequence shown here is derived from an EMBL/GenBank/DDBJ whole genome shotgun (WGS) entry which is preliminary data.</text>
</comment>
<name>A0A397JM13_9GLOM</name>
<protein>
    <submittedName>
        <fullName evidence="2">Uncharacterized protein</fullName>
    </submittedName>
</protein>
<accession>A0A397JM13</accession>
<reference evidence="2 3" key="1">
    <citation type="submission" date="2018-08" db="EMBL/GenBank/DDBJ databases">
        <title>Genome and evolution of the arbuscular mycorrhizal fungus Diversispora epigaea (formerly Glomus versiforme) and its bacterial endosymbionts.</title>
        <authorList>
            <person name="Sun X."/>
            <person name="Fei Z."/>
            <person name="Harrison M."/>
        </authorList>
    </citation>
    <scope>NUCLEOTIDE SEQUENCE [LARGE SCALE GENOMIC DNA]</scope>
    <source>
        <strain evidence="2 3">IT104</strain>
    </source>
</reference>
<keyword evidence="1" id="KW-0472">Membrane</keyword>
<feature type="transmembrane region" description="Helical" evidence="1">
    <location>
        <begin position="53"/>
        <end position="71"/>
    </location>
</feature>